<reference evidence="1 2" key="1">
    <citation type="journal article" date="2018" name="J. Allergy Clin. Immunol.">
        <title>High-quality assembly of Dermatophagoides pteronyssinus genome and transcriptome reveals a wide range of novel allergens.</title>
        <authorList>
            <person name="Liu X.Y."/>
            <person name="Yang K.Y."/>
            <person name="Wang M.Q."/>
            <person name="Kwok J.S."/>
            <person name="Zeng X."/>
            <person name="Yang Z."/>
            <person name="Xiao X.J."/>
            <person name="Lau C.P."/>
            <person name="Li Y."/>
            <person name="Huang Z.M."/>
            <person name="Ba J.G."/>
            <person name="Yim A.K."/>
            <person name="Ouyang C.Y."/>
            <person name="Ngai S.M."/>
            <person name="Chan T.F."/>
            <person name="Leung E.L."/>
            <person name="Liu L."/>
            <person name="Liu Z.G."/>
            <person name="Tsui S.K."/>
        </authorList>
    </citation>
    <scope>NUCLEOTIDE SEQUENCE [LARGE SCALE GENOMIC DNA]</scope>
    <source>
        <strain evidence="1">Derp</strain>
    </source>
</reference>
<proteinExistence type="predicted"/>
<name>A0ABQ8IZ28_DERPT</name>
<comment type="caution">
    <text evidence="1">The sequence shown here is derived from an EMBL/GenBank/DDBJ whole genome shotgun (WGS) entry which is preliminary data.</text>
</comment>
<dbReference type="EMBL" id="NJHN03000095">
    <property type="protein sequence ID" value="KAH9415534.1"/>
    <property type="molecule type" value="Genomic_DNA"/>
</dbReference>
<evidence type="ECO:0000313" key="2">
    <source>
        <dbReference type="Proteomes" id="UP000887458"/>
    </source>
</evidence>
<dbReference type="Proteomes" id="UP000887458">
    <property type="component" value="Unassembled WGS sequence"/>
</dbReference>
<evidence type="ECO:0000313" key="1">
    <source>
        <dbReference type="EMBL" id="KAH9415534.1"/>
    </source>
</evidence>
<reference evidence="1 2" key="2">
    <citation type="journal article" date="2022" name="Mol. Biol. Evol.">
        <title>Comparative Genomics Reveals Insights into the Divergent Evolution of Astigmatic Mites and Household Pest Adaptations.</title>
        <authorList>
            <person name="Xiong Q."/>
            <person name="Wan A.T."/>
            <person name="Liu X."/>
            <person name="Fung C.S."/>
            <person name="Xiao X."/>
            <person name="Malainual N."/>
            <person name="Hou J."/>
            <person name="Wang L."/>
            <person name="Wang M."/>
            <person name="Yang K.Y."/>
            <person name="Cui Y."/>
            <person name="Leung E.L."/>
            <person name="Nong W."/>
            <person name="Shin S.K."/>
            <person name="Au S.W."/>
            <person name="Jeong K.Y."/>
            <person name="Chew F.T."/>
            <person name="Hui J.H."/>
            <person name="Leung T.F."/>
            <person name="Tungtrongchitr A."/>
            <person name="Zhong N."/>
            <person name="Liu Z."/>
            <person name="Tsui S.K."/>
        </authorList>
    </citation>
    <scope>NUCLEOTIDE SEQUENCE [LARGE SCALE GENOMIC DNA]</scope>
    <source>
        <strain evidence="1">Derp</strain>
    </source>
</reference>
<organism evidence="1 2">
    <name type="scientific">Dermatophagoides pteronyssinus</name>
    <name type="common">European house dust mite</name>
    <dbReference type="NCBI Taxonomy" id="6956"/>
    <lineage>
        <taxon>Eukaryota</taxon>
        <taxon>Metazoa</taxon>
        <taxon>Ecdysozoa</taxon>
        <taxon>Arthropoda</taxon>
        <taxon>Chelicerata</taxon>
        <taxon>Arachnida</taxon>
        <taxon>Acari</taxon>
        <taxon>Acariformes</taxon>
        <taxon>Sarcoptiformes</taxon>
        <taxon>Astigmata</taxon>
        <taxon>Psoroptidia</taxon>
        <taxon>Analgoidea</taxon>
        <taxon>Pyroglyphidae</taxon>
        <taxon>Dermatophagoidinae</taxon>
        <taxon>Dermatophagoides</taxon>
    </lineage>
</organism>
<accession>A0ABQ8IZ28</accession>
<keyword evidence="2" id="KW-1185">Reference proteome</keyword>
<protein>
    <submittedName>
        <fullName evidence="1">Uncharacterized protein</fullName>
    </submittedName>
</protein>
<gene>
    <name evidence="1" type="ORF">DERP_000019</name>
</gene>
<sequence>MACMEFRFKFSNNKKKNKHQMYIAHCCHHHHDLNGSFSLGNSELFDDDKYIFSKNETVLWNLYLSIKFSQRI</sequence>